<organism evidence="2 3">
    <name type="scientific">Glonium stellatum</name>
    <dbReference type="NCBI Taxonomy" id="574774"/>
    <lineage>
        <taxon>Eukaryota</taxon>
        <taxon>Fungi</taxon>
        <taxon>Dikarya</taxon>
        <taxon>Ascomycota</taxon>
        <taxon>Pezizomycotina</taxon>
        <taxon>Dothideomycetes</taxon>
        <taxon>Pleosporomycetidae</taxon>
        <taxon>Gloniales</taxon>
        <taxon>Gloniaceae</taxon>
        <taxon>Glonium</taxon>
    </lineage>
</organism>
<keyword evidence="3" id="KW-1185">Reference proteome</keyword>
<protein>
    <submittedName>
        <fullName evidence="2">Acyl-CoA N-acyltransferase</fullName>
    </submittedName>
</protein>
<dbReference type="PANTHER" id="PTHR42791:SF17">
    <property type="entry name" value="ACETYLTRANSFERASE, GNAT FAMILY FAMILY (AFU_ORTHOLOGUE AFUA_8G05690)"/>
    <property type="match status" value="1"/>
</dbReference>
<feature type="domain" description="N-acetyltransferase" evidence="1">
    <location>
        <begin position="9"/>
        <end position="215"/>
    </location>
</feature>
<dbReference type="PANTHER" id="PTHR42791">
    <property type="entry name" value="GNAT FAMILY ACETYLTRANSFERASE"/>
    <property type="match status" value="1"/>
</dbReference>
<keyword evidence="2" id="KW-0808">Transferase</keyword>
<dbReference type="Pfam" id="PF13508">
    <property type="entry name" value="Acetyltransf_7"/>
    <property type="match status" value="1"/>
</dbReference>
<sequence>MPYFPAKNLVLLPATAADIPTLVNIYFKSFTTFFRRRAFPDTPYVREWWEKSLRKEIQNDHALFLKVVEPKSTLGIGNNPEGPIIAWAQWKKPKELHKGDGQTLPAWPKGADVLLCEQHFGDLTRKHHELMRERPHWYLELLATDPKHQKRGAGSVLLRHILANADATGHETYLEAPPHAAPIYRKFGFKERDKVDVNVQVDSGTEVYRNWCMVREPGAEQGR</sequence>
<dbReference type="SUPFAM" id="SSF55729">
    <property type="entry name" value="Acyl-CoA N-acyltransferases (Nat)"/>
    <property type="match status" value="1"/>
</dbReference>
<evidence type="ECO:0000313" key="2">
    <source>
        <dbReference type="EMBL" id="OCL05180.1"/>
    </source>
</evidence>
<dbReference type="EMBL" id="KV750357">
    <property type="protein sequence ID" value="OCL05180.1"/>
    <property type="molecule type" value="Genomic_DNA"/>
</dbReference>
<dbReference type="CDD" id="cd04301">
    <property type="entry name" value="NAT_SF"/>
    <property type="match status" value="1"/>
</dbReference>
<dbReference type="OrthoDB" id="2115692at2759"/>
<evidence type="ECO:0000313" key="3">
    <source>
        <dbReference type="Proteomes" id="UP000250140"/>
    </source>
</evidence>
<dbReference type="GO" id="GO:0016747">
    <property type="term" value="F:acyltransferase activity, transferring groups other than amino-acyl groups"/>
    <property type="evidence" value="ECO:0007669"/>
    <property type="project" value="InterPro"/>
</dbReference>
<dbReference type="InterPro" id="IPR000182">
    <property type="entry name" value="GNAT_dom"/>
</dbReference>
<reference evidence="2 3" key="1">
    <citation type="journal article" date="2016" name="Nat. Commun.">
        <title>Ectomycorrhizal ecology is imprinted in the genome of the dominant symbiotic fungus Cenococcum geophilum.</title>
        <authorList>
            <consortium name="DOE Joint Genome Institute"/>
            <person name="Peter M."/>
            <person name="Kohler A."/>
            <person name="Ohm R.A."/>
            <person name="Kuo A."/>
            <person name="Krutzmann J."/>
            <person name="Morin E."/>
            <person name="Arend M."/>
            <person name="Barry K.W."/>
            <person name="Binder M."/>
            <person name="Choi C."/>
            <person name="Clum A."/>
            <person name="Copeland A."/>
            <person name="Grisel N."/>
            <person name="Haridas S."/>
            <person name="Kipfer T."/>
            <person name="LaButti K."/>
            <person name="Lindquist E."/>
            <person name="Lipzen A."/>
            <person name="Maire R."/>
            <person name="Meier B."/>
            <person name="Mihaltcheva S."/>
            <person name="Molinier V."/>
            <person name="Murat C."/>
            <person name="Poggeler S."/>
            <person name="Quandt C.A."/>
            <person name="Sperisen C."/>
            <person name="Tritt A."/>
            <person name="Tisserant E."/>
            <person name="Crous P.W."/>
            <person name="Henrissat B."/>
            <person name="Nehls U."/>
            <person name="Egli S."/>
            <person name="Spatafora J.W."/>
            <person name="Grigoriev I.V."/>
            <person name="Martin F.M."/>
        </authorList>
    </citation>
    <scope>NUCLEOTIDE SEQUENCE [LARGE SCALE GENOMIC DNA]</scope>
    <source>
        <strain evidence="2 3">CBS 207.34</strain>
    </source>
</reference>
<gene>
    <name evidence="2" type="ORF">AOQ84DRAFT_299422</name>
</gene>
<proteinExistence type="predicted"/>
<dbReference type="PROSITE" id="PS51186">
    <property type="entry name" value="GNAT"/>
    <property type="match status" value="1"/>
</dbReference>
<dbReference type="InterPro" id="IPR016181">
    <property type="entry name" value="Acyl_CoA_acyltransferase"/>
</dbReference>
<accession>A0A8E2JPT3</accession>
<dbReference type="AlphaFoldDB" id="A0A8E2JPT3"/>
<dbReference type="InterPro" id="IPR052523">
    <property type="entry name" value="Trichothecene_AcTrans"/>
</dbReference>
<evidence type="ECO:0000259" key="1">
    <source>
        <dbReference type="PROSITE" id="PS51186"/>
    </source>
</evidence>
<dbReference type="Gene3D" id="3.40.630.30">
    <property type="match status" value="1"/>
</dbReference>
<dbReference type="Proteomes" id="UP000250140">
    <property type="component" value="Unassembled WGS sequence"/>
</dbReference>
<keyword evidence="2" id="KW-0012">Acyltransferase</keyword>
<name>A0A8E2JPT3_9PEZI</name>